<reference evidence="4 5" key="1">
    <citation type="submission" date="2020-08" db="EMBL/GenBank/DDBJ databases">
        <title>Genomic Encyclopedia of Type Strains, Phase IV (KMG-V): Genome sequencing to study the core and pangenomes of soil and plant-associated prokaryotes.</title>
        <authorList>
            <person name="Whitman W."/>
        </authorList>
    </citation>
    <scope>NUCLEOTIDE SEQUENCE [LARGE SCALE GENOMIC DNA]</scope>
    <source>
        <strain evidence="2 5">SEMIA 444</strain>
        <strain evidence="1 4">SEMIA 448</strain>
        <strain evidence="3 6">SEMIA 452</strain>
    </source>
</reference>
<dbReference type="EMBL" id="JACIGW010000003">
    <property type="protein sequence ID" value="MBB4349293.1"/>
    <property type="molecule type" value="Genomic_DNA"/>
</dbReference>
<sequence>MNSSSVFNVDQLNIIRDAHLEWCAENSVAPQSPLGEEAAAFLIRAFDVEHDDVDGLIAALDHHMRERGRHVQIGSTSIPSKDD</sequence>
<evidence type="ECO:0000313" key="6">
    <source>
        <dbReference type="Proteomes" id="UP000576087"/>
    </source>
</evidence>
<dbReference type="EMBL" id="JACIGY010000003">
    <property type="protein sequence ID" value="MBB4412485.1"/>
    <property type="molecule type" value="Genomic_DNA"/>
</dbReference>
<dbReference type="AlphaFoldDB" id="A0A7W6TFE4"/>
<dbReference type="RefSeq" id="WP_183824330.1">
    <property type="nucleotide sequence ID" value="NZ_JACIGW010000003.1"/>
</dbReference>
<accession>A0A7W6TFE4</accession>
<proteinExistence type="predicted"/>
<evidence type="ECO:0000313" key="1">
    <source>
        <dbReference type="EMBL" id="MBB4349293.1"/>
    </source>
</evidence>
<evidence type="ECO:0000313" key="5">
    <source>
        <dbReference type="Proteomes" id="UP000524535"/>
    </source>
</evidence>
<organism evidence="2 5">
    <name type="scientific">Aliirhizobium cellulosilyticum</name>
    <dbReference type="NCBI Taxonomy" id="393664"/>
    <lineage>
        <taxon>Bacteria</taxon>
        <taxon>Pseudomonadati</taxon>
        <taxon>Pseudomonadota</taxon>
        <taxon>Alphaproteobacteria</taxon>
        <taxon>Hyphomicrobiales</taxon>
        <taxon>Rhizobiaceae</taxon>
        <taxon>Aliirhizobium</taxon>
    </lineage>
</organism>
<evidence type="ECO:0000313" key="4">
    <source>
        <dbReference type="Proteomes" id="UP000520770"/>
    </source>
</evidence>
<keyword evidence="5" id="KW-1185">Reference proteome</keyword>
<name>A0A7W6TFE4_9HYPH</name>
<dbReference type="EMBL" id="JACIHM010000003">
    <property type="protein sequence ID" value="MBB4447117.1"/>
    <property type="molecule type" value="Genomic_DNA"/>
</dbReference>
<dbReference type="Proteomes" id="UP000524535">
    <property type="component" value="Unassembled WGS sequence"/>
</dbReference>
<comment type="caution">
    <text evidence="2">The sequence shown here is derived from an EMBL/GenBank/DDBJ whole genome shotgun (WGS) entry which is preliminary data.</text>
</comment>
<gene>
    <name evidence="2" type="ORF">GGE31_002998</name>
    <name evidence="1" type="ORF">GGE33_003055</name>
    <name evidence="3" type="ORF">GGE35_002939</name>
</gene>
<dbReference type="Proteomes" id="UP000576087">
    <property type="component" value="Unassembled WGS sequence"/>
</dbReference>
<evidence type="ECO:0000313" key="3">
    <source>
        <dbReference type="EMBL" id="MBB4447117.1"/>
    </source>
</evidence>
<protein>
    <submittedName>
        <fullName evidence="2">Uncharacterized protein</fullName>
    </submittedName>
</protein>
<evidence type="ECO:0000313" key="2">
    <source>
        <dbReference type="EMBL" id="MBB4412485.1"/>
    </source>
</evidence>
<dbReference type="Proteomes" id="UP000520770">
    <property type="component" value="Unassembled WGS sequence"/>
</dbReference>